<gene>
    <name evidence="3" type="ORF">CLEP1334_LOCUS24086</name>
</gene>
<name>A0A7S0JDZ3_9EUKA</name>
<evidence type="ECO:0000313" key="3">
    <source>
        <dbReference type="EMBL" id="CAD8548796.1"/>
    </source>
</evidence>
<proteinExistence type="predicted"/>
<dbReference type="InterPro" id="IPR011992">
    <property type="entry name" value="EF-hand-dom_pair"/>
</dbReference>
<dbReference type="Gene3D" id="1.10.8.870">
    <property type="entry name" value="Alpha-glycerophosphate oxidase, cap domain"/>
    <property type="match status" value="1"/>
</dbReference>
<dbReference type="SMART" id="SM00054">
    <property type="entry name" value="EFh"/>
    <property type="match status" value="2"/>
</dbReference>
<dbReference type="CDD" id="cd00051">
    <property type="entry name" value="EFh"/>
    <property type="match status" value="1"/>
</dbReference>
<dbReference type="Pfam" id="PF13499">
    <property type="entry name" value="EF-hand_7"/>
    <property type="match status" value="1"/>
</dbReference>
<feature type="domain" description="EF-hand" evidence="2">
    <location>
        <begin position="67"/>
        <end position="102"/>
    </location>
</feature>
<dbReference type="InterPro" id="IPR018247">
    <property type="entry name" value="EF_Hand_1_Ca_BS"/>
</dbReference>
<dbReference type="PROSITE" id="PS00018">
    <property type="entry name" value="EF_HAND_1"/>
    <property type="match status" value="2"/>
</dbReference>
<dbReference type="Gene3D" id="1.10.238.10">
    <property type="entry name" value="EF-hand"/>
    <property type="match status" value="1"/>
</dbReference>
<sequence length="175" mass="19964">MLTLRMRLAYINSEAAKEAIPRVTALMAEQLKWSKAEKARQEKQAREYIGSFGGPISNKKGAKLKSATMTDLYDIFELLDEDKNGYIDALELERAAVMLGFPFKSKEEVSKSFKDIDVNNNGRISSAEFTEWWNKTHSSAAFHRKLHAQLSLTAENEVAIDKLLMDDEEKRKKMD</sequence>
<dbReference type="InterPro" id="IPR038299">
    <property type="entry name" value="DAO_C_sf"/>
</dbReference>
<organism evidence="3">
    <name type="scientific">Calcidiscus leptoporus</name>
    <dbReference type="NCBI Taxonomy" id="127549"/>
    <lineage>
        <taxon>Eukaryota</taxon>
        <taxon>Haptista</taxon>
        <taxon>Haptophyta</taxon>
        <taxon>Prymnesiophyceae</taxon>
        <taxon>Coccolithales</taxon>
        <taxon>Calcidiscaceae</taxon>
        <taxon>Calcidiscus</taxon>
    </lineage>
</organism>
<accession>A0A7S0JDZ3</accession>
<keyword evidence="1" id="KW-0106">Calcium</keyword>
<dbReference type="SUPFAM" id="SSF47473">
    <property type="entry name" value="EF-hand"/>
    <property type="match status" value="1"/>
</dbReference>
<reference evidence="3" key="1">
    <citation type="submission" date="2021-01" db="EMBL/GenBank/DDBJ databases">
        <authorList>
            <person name="Corre E."/>
            <person name="Pelletier E."/>
            <person name="Niang G."/>
            <person name="Scheremetjew M."/>
            <person name="Finn R."/>
            <person name="Kale V."/>
            <person name="Holt S."/>
            <person name="Cochrane G."/>
            <person name="Meng A."/>
            <person name="Brown T."/>
            <person name="Cohen L."/>
        </authorList>
    </citation>
    <scope>NUCLEOTIDE SEQUENCE</scope>
    <source>
        <strain evidence="3">RCC1130</strain>
    </source>
</reference>
<dbReference type="PROSITE" id="PS50222">
    <property type="entry name" value="EF_HAND_2"/>
    <property type="match status" value="2"/>
</dbReference>
<dbReference type="GO" id="GO:0005509">
    <property type="term" value="F:calcium ion binding"/>
    <property type="evidence" value="ECO:0007669"/>
    <property type="project" value="InterPro"/>
</dbReference>
<dbReference type="EMBL" id="HBER01048015">
    <property type="protein sequence ID" value="CAD8548796.1"/>
    <property type="molecule type" value="Transcribed_RNA"/>
</dbReference>
<feature type="domain" description="EF-hand" evidence="2">
    <location>
        <begin position="104"/>
        <end position="139"/>
    </location>
</feature>
<protein>
    <recommendedName>
        <fullName evidence="2">EF-hand domain-containing protein</fullName>
    </recommendedName>
</protein>
<evidence type="ECO:0000259" key="2">
    <source>
        <dbReference type="PROSITE" id="PS50222"/>
    </source>
</evidence>
<evidence type="ECO:0000256" key="1">
    <source>
        <dbReference type="ARBA" id="ARBA00022837"/>
    </source>
</evidence>
<dbReference type="InterPro" id="IPR002048">
    <property type="entry name" value="EF_hand_dom"/>
</dbReference>
<dbReference type="AlphaFoldDB" id="A0A7S0JDZ3"/>